<feature type="transmembrane region" description="Helical" evidence="2">
    <location>
        <begin position="175"/>
        <end position="195"/>
    </location>
</feature>
<keyword evidence="2" id="KW-0472">Membrane</keyword>
<evidence type="ECO:0000259" key="4">
    <source>
        <dbReference type="Pfam" id="PF07987"/>
    </source>
</evidence>
<name>A0A6G8Q4W4_9ACTN</name>
<evidence type="ECO:0000256" key="2">
    <source>
        <dbReference type="SAM" id="Phobius"/>
    </source>
</evidence>
<feature type="domain" description="YncI copper-binding" evidence="4">
    <location>
        <begin position="84"/>
        <end position="144"/>
    </location>
</feature>
<dbReference type="Proteomes" id="UP000501452">
    <property type="component" value="Chromosome"/>
</dbReference>
<keyword evidence="2" id="KW-1133">Transmembrane helix</keyword>
<feature type="compositionally biased region" description="Basic and acidic residues" evidence="1">
    <location>
        <begin position="156"/>
        <end position="169"/>
    </location>
</feature>
<dbReference type="KEGG" id="rub:GBA63_01060"/>
<feature type="chain" id="PRO_5026326944" evidence="3">
    <location>
        <begin position="26"/>
        <end position="200"/>
    </location>
</feature>
<dbReference type="InterPro" id="IPR038507">
    <property type="entry name" value="YcnI-like_sf"/>
</dbReference>
<reference evidence="5 6" key="1">
    <citation type="submission" date="2019-10" db="EMBL/GenBank/DDBJ databases">
        <title>Rubrobacter sp nov SCSIO 52090 isolated from a deep-sea sediment in the South China Sea.</title>
        <authorList>
            <person name="Chen R.W."/>
        </authorList>
    </citation>
    <scope>NUCLEOTIDE SEQUENCE [LARGE SCALE GENOMIC DNA]</scope>
    <source>
        <strain evidence="5 6">SCSIO 52909</strain>
    </source>
</reference>
<protein>
    <submittedName>
        <fullName evidence="5">DUF1775 domain-containing protein</fullName>
    </submittedName>
</protein>
<organism evidence="5 6">
    <name type="scientific">Rubrobacter tropicus</name>
    <dbReference type="NCBI Taxonomy" id="2653851"/>
    <lineage>
        <taxon>Bacteria</taxon>
        <taxon>Bacillati</taxon>
        <taxon>Actinomycetota</taxon>
        <taxon>Rubrobacteria</taxon>
        <taxon>Rubrobacterales</taxon>
        <taxon>Rubrobacteraceae</taxon>
        <taxon>Rubrobacter</taxon>
    </lineage>
</organism>
<dbReference type="AlphaFoldDB" id="A0A6G8Q4W4"/>
<dbReference type="Pfam" id="PF07987">
    <property type="entry name" value="DUF1775"/>
    <property type="match status" value="2"/>
</dbReference>
<evidence type="ECO:0000313" key="6">
    <source>
        <dbReference type="Proteomes" id="UP000501452"/>
    </source>
</evidence>
<accession>A0A6G8Q4W4</accession>
<sequence>MRKTGLRVVLLSVLLTFGLAGAALAHVEVSPDQVPAGATETFTIEVPTEKEIPTTEVRIELPEGFEAGGAEAPSGWRGEVQGNALVWTGGEIPVANSEEFSFEATVPDEAGSFRLSAIQTYEDGSVAEWTGAPDSEEPAPVIEVASGGGASGEMDEPQHGDTQGSHEEVPDTGGVNAGLLLGVCVAVFAAASLLLRSAVR</sequence>
<dbReference type="Gene3D" id="2.60.40.2230">
    <property type="entry name" value="Uncharacterised protein YcnI-like PF07987, DUF1775"/>
    <property type="match status" value="1"/>
</dbReference>
<dbReference type="RefSeq" id="WP_166172673.1">
    <property type="nucleotide sequence ID" value="NZ_CP045119.1"/>
</dbReference>
<gene>
    <name evidence="5" type="ORF">GBA63_01060</name>
</gene>
<feature type="domain" description="YncI copper-binding" evidence="4">
    <location>
        <begin position="26"/>
        <end position="83"/>
    </location>
</feature>
<feature type="signal peptide" evidence="3">
    <location>
        <begin position="1"/>
        <end position="25"/>
    </location>
</feature>
<dbReference type="InterPro" id="IPR012533">
    <property type="entry name" value="YcnI-copper_dom"/>
</dbReference>
<dbReference type="EMBL" id="CP045119">
    <property type="protein sequence ID" value="QIN81367.1"/>
    <property type="molecule type" value="Genomic_DNA"/>
</dbReference>
<keyword evidence="6" id="KW-1185">Reference proteome</keyword>
<keyword evidence="3" id="KW-0732">Signal</keyword>
<evidence type="ECO:0000256" key="3">
    <source>
        <dbReference type="SAM" id="SignalP"/>
    </source>
</evidence>
<keyword evidence="2" id="KW-0812">Transmembrane</keyword>
<feature type="region of interest" description="Disordered" evidence="1">
    <location>
        <begin position="130"/>
        <end position="171"/>
    </location>
</feature>
<evidence type="ECO:0000256" key="1">
    <source>
        <dbReference type="SAM" id="MobiDB-lite"/>
    </source>
</evidence>
<evidence type="ECO:0000313" key="5">
    <source>
        <dbReference type="EMBL" id="QIN81367.1"/>
    </source>
</evidence>
<proteinExistence type="predicted"/>